<reference evidence="3 4" key="1">
    <citation type="journal article" date="2018" name="MBio">
        <title>Comparative Genomics Reveals the Core Gene Toolbox for the Fungus-Insect Symbiosis.</title>
        <authorList>
            <person name="Wang Y."/>
            <person name="Stata M."/>
            <person name="Wang W."/>
            <person name="Stajich J.E."/>
            <person name="White M.M."/>
            <person name="Moncalvo J.M."/>
        </authorList>
    </citation>
    <scope>NUCLEOTIDE SEQUENCE [LARGE SCALE GENOMIC DNA]</scope>
    <source>
        <strain evidence="3 4">SWE-8-4</strain>
    </source>
</reference>
<evidence type="ECO:0000313" key="3">
    <source>
        <dbReference type="EMBL" id="PVU88145.1"/>
    </source>
</evidence>
<dbReference type="Proteomes" id="UP000245383">
    <property type="component" value="Unassembled WGS sequence"/>
</dbReference>
<feature type="compositionally biased region" description="Basic and acidic residues" evidence="1">
    <location>
        <begin position="28"/>
        <end position="41"/>
    </location>
</feature>
<gene>
    <name evidence="3" type="ORF">BB561_006008</name>
</gene>
<dbReference type="Pfam" id="PF12937">
    <property type="entry name" value="F-box-like"/>
    <property type="match status" value="1"/>
</dbReference>
<dbReference type="GO" id="GO:0019005">
    <property type="term" value="C:SCF ubiquitin ligase complex"/>
    <property type="evidence" value="ECO:0007669"/>
    <property type="project" value="TreeGrafter"/>
</dbReference>
<dbReference type="InterPro" id="IPR001810">
    <property type="entry name" value="F-box_dom"/>
</dbReference>
<protein>
    <recommendedName>
        <fullName evidence="2">F-box domain-containing protein</fullName>
    </recommendedName>
</protein>
<keyword evidence="4" id="KW-1185">Reference proteome</keyword>
<evidence type="ECO:0000259" key="2">
    <source>
        <dbReference type="PROSITE" id="PS50181"/>
    </source>
</evidence>
<dbReference type="AlphaFoldDB" id="A0A2T9Y755"/>
<dbReference type="SUPFAM" id="SSF52047">
    <property type="entry name" value="RNI-like"/>
    <property type="match status" value="1"/>
</dbReference>
<dbReference type="EMBL" id="MBFR01000409">
    <property type="protein sequence ID" value="PVU88145.1"/>
    <property type="molecule type" value="Genomic_DNA"/>
</dbReference>
<name>A0A2T9Y755_9FUNG</name>
<dbReference type="PANTHER" id="PTHR13318">
    <property type="entry name" value="PARTNER OF PAIRED, ISOFORM B-RELATED"/>
    <property type="match status" value="1"/>
</dbReference>
<dbReference type="InterPro" id="IPR032675">
    <property type="entry name" value="LRR_dom_sf"/>
</dbReference>
<feature type="compositionally biased region" description="Polar residues" evidence="1">
    <location>
        <begin position="13"/>
        <end position="27"/>
    </location>
</feature>
<dbReference type="Gene3D" id="3.80.10.10">
    <property type="entry name" value="Ribonuclease Inhibitor"/>
    <property type="match status" value="1"/>
</dbReference>
<comment type="caution">
    <text evidence="3">The sequence shown here is derived from an EMBL/GenBank/DDBJ whole genome shotgun (WGS) entry which is preliminary data.</text>
</comment>
<feature type="region of interest" description="Disordered" evidence="1">
    <location>
        <begin position="311"/>
        <end position="335"/>
    </location>
</feature>
<evidence type="ECO:0000256" key="1">
    <source>
        <dbReference type="SAM" id="MobiDB-lite"/>
    </source>
</evidence>
<dbReference type="OrthoDB" id="10257471at2759"/>
<feature type="region of interest" description="Disordered" evidence="1">
    <location>
        <begin position="185"/>
        <end position="230"/>
    </location>
</feature>
<evidence type="ECO:0000313" key="4">
    <source>
        <dbReference type="Proteomes" id="UP000245383"/>
    </source>
</evidence>
<feature type="compositionally biased region" description="Basic and acidic residues" evidence="1">
    <location>
        <begin position="1"/>
        <end position="10"/>
    </location>
</feature>
<dbReference type="GO" id="GO:0031146">
    <property type="term" value="P:SCF-dependent proteasomal ubiquitin-dependent protein catabolic process"/>
    <property type="evidence" value="ECO:0007669"/>
    <property type="project" value="TreeGrafter"/>
</dbReference>
<feature type="compositionally biased region" description="Polar residues" evidence="1">
    <location>
        <begin position="209"/>
        <end position="230"/>
    </location>
</feature>
<accession>A0A2T9Y755</accession>
<dbReference type="STRING" id="133385.A0A2T9Y755"/>
<feature type="region of interest" description="Disordered" evidence="1">
    <location>
        <begin position="1"/>
        <end position="41"/>
    </location>
</feature>
<dbReference type="InterPro" id="IPR036047">
    <property type="entry name" value="F-box-like_dom_sf"/>
</dbReference>
<dbReference type="PROSITE" id="PS50181">
    <property type="entry name" value="FBOX"/>
    <property type="match status" value="1"/>
</dbReference>
<feature type="domain" description="F-box" evidence="2">
    <location>
        <begin position="88"/>
        <end position="133"/>
    </location>
</feature>
<dbReference type="SUPFAM" id="SSF81383">
    <property type="entry name" value="F-box domain"/>
    <property type="match status" value="1"/>
</dbReference>
<proteinExistence type="predicted"/>
<feature type="compositionally biased region" description="Low complexity" evidence="1">
    <location>
        <begin position="199"/>
        <end position="208"/>
    </location>
</feature>
<dbReference type="SMART" id="SM00256">
    <property type="entry name" value="FBOX"/>
    <property type="match status" value="1"/>
</dbReference>
<dbReference type="Gene3D" id="1.20.1280.50">
    <property type="match status" value="1"/>
</dbReference>
<sequence length="649" mass="72825">MSKNNSEKHFSSKAFNSPTHKSNIAQQTDDHSLLGKSKLPDVRRSINGQQTKNSEGHEFFFYNQGKLYVNTPSTSKIQLFENEEKTTSLNVQILNDELLLRIFMLLQTKDLKNASMVCRKWRELGATLLWKRMVFPMDKKILSSMKSFLISNGKYITSAMIVPPINMLTATTLATGGLSIPITGSSSKNDSWSIPKPLSRSGSISSFSGTVPHSPRSSNLPNYPSSSRSSFLKHRPAFNYEDRDFSKNYYLNNEDAAINNNFRAIANIRDLTDDQSSIYSNFPYISDSDSIAQLATPDRRNSAVLNFINQERQDRQDPSASEELESNSYSLADMRIPSSSQKKPINLSNISTAIGQSAAIPIPGTPGVGNTLSTELPSSCGSSCRLNVDLGSASNYSNFFTEKNRFHRISNSTIVRLQQYLECYCPNIIDLTVLNPNGLTNHDSRIELLEQLFSTYPNLLHLNLSDFIMWDVEATNLVAQSLHSLRSINLTNRVEIGDQDMLSVIENCYILEEIKVRATNISDVFIETVEERLFSTLKVLDIGGCAISSKALSNLVKKAYNLVELRAWSCLRINDDFLLSLNSNFLSRLKILDLMDINGFSNDVIYKIFGLQKWQNLEYLRIRAKCDSSLFSGLSKTAILKLNPTSILD</sequence>
<organism evidence="3 4">
    <name type="scientific">Smittium simulii</name>
    <dbReference type="NCBI Taxonomy" id="133385"/>
    <lineage>
        <taxon>Eukaryota</taxon>
        <taxon>Fungi</taxon>
        <taxon>Fungi incertae sedis</taxon>
        <taxon>Zoopagomycota</taxon>
        <taxon>Kickxellomycotina</taxon>
        <taxon>Harpellomycetes</taxon>
        <taxon>Harpellales</taxon>
        <taxon>Legeriomycetaceae</taxon>
        <taxon>Smittium</taxon>
    </lineage>
</organism>